<dbReference type="EMBL" id="JAPTGG010000003">
    <property type="protein sequence ID" value="MCZ0864474.1"/>
    <property type="molecule type" value="Genomic_DNA"/>
</dbReference>
<dbReference type="RefSeq" id="WP_258330629.1">
    <property type="nucleotide sequence ID" value="NZ_JAPTGG010000003.1"/>
</dbReference>
<sequence length="193" mass="21520">MAKQQKHPSSNQLRIIGGLWRGRKLSFPTLEGLRPTPDRVRETLFNWLAPEISGARCLDLFCGSGALGLEALSRGAARVDMVDSARAAVQQLRSNMALLQADTSQAKHDNALNWLSLNHEPYDIIFLDPPFHSGLAAQCLAALAQQPLLKPHAWVYLEMGRDEELPVLPSHWHLHREKTAGQVRYQLFKVASA</sequence>
<keyword evidence="10" id="KW-1185">Reference proteome</keyword>
<comment type="similarity">
    <text evidence="2 8">Belongs to the methyltransferase superfamily. RsmD family.</text>
</comment>
<evidence type="ECO:0000256" key="8">
    <source>
        <dbReference type="PIRNR" id="PIRNR004553"/>
    </source>
</evidence>
<dbReference type="Gene3D" id="3.40.50.150">
    <property type="entry name" value="Vaccinia Virus protein VP39"/>
    <property type="match status" value="1"/>
</dbReference>
<protein>
    <recommendedName>
        <fullName evidence="4 8">Ribosomal RNA small subunit methyltransferase D</fullName>
        <ecNumber evidence="3 8">2.1.1.171</ecNumber>
    </recommendedName>
</protein>
<gene>
    <name evidence="9" type="primary">rsmD</name>
    <name evidence="9" type="ORF">O0V09_04645</name>
</gene>
<keyword evidence="6 8" id="KW-0808">Transferase</keyword>
<dbReference type="InterPro" id="IPR029063">
    <property type="entry name" value="SAM-dependent_MTases_sf"/>
</dbReference>
<evidence type="ECO:0000256" key="7">
    <source>
        <dbReference type="ARBA" id="ARBA00048326"/>
    </source>
</evidence>
<dbReference type="NCBIfam" id="TIGR00095">
    <property type="entry name" value="16S rRNA (guanine(966)-N(2))-methyltransferase RsmD"/>
    <property type="match status" value="1"/>
</dbReference>
<comment type="catalytic activity">
    <reaction evidence="7 8">
        <text>guanosine(966) in 16S rRNA + S-adenosyl-L-methionine = N(2)-methylguanosine(966) in 16S rRNA + S-adenosyl-L-homocysteine + H(+)</text>
        <dbReference type="Rhea" id="RHEA:23548"/>
        <dbReference type="Rhea" id="RHEA-COMP:10211"/>
        <dbReference type="Rhea" id="RHEA-COMP:10212"/>
        <dbReference type="ChEBI" id="CHEBI:15378"/>
        <dbReference type="ChEBI" id="CHEBI:57856"/>
        <dbReference type="ChEBI" id="CHEBI:59789"/>
        <dbReference type="ChEBI" id="CHEBI:74269"/>
        <dbReference type="ChEBI" id="CHEBI:74481"/>
        <dbReference type="EC" id="2.1.1.171"/>
    </reaction>
</comment>
<evidence type="ECO:0000313" key="10">
    <source>
        <dbReference type="Proteomes" id="UP001069090"/>
    </source>
</evidence>
<reference evidence="9 10" key="1">
    <citation type="submission" date="2022-12" db="EMBL/GenBank/DDBJ databases">
        <title>Dasania phycosphaerae sp. nov., isolated from particulate material of the south coast of Korea.</title>
        <authorList>
            <person name="Jiang Y."/>
        </authorList>
    </citation>
    <scope>NUCLEOTIDE SEQUENCE [LARGE SCALE GENOMIC DNA]</scope>
    <source>
        <strain evidence="9 10">GY-19</strain>
    </source>
</reference>
<dbReference type="InterPro" id="IPR004398">
    <property type="entry name" value="RNA_MeTrfase_RsmD"/>
</dbReference>
<evidence type="ECO:0000256" key="4">
    <source>
        <dbReference type="ARBA" id="ARBA00013682"/>
    </source>
</evidence>
<evidence type="ECO:0000313" key="9">
    <source>
        <dbReference type="EMBL" id="MCZ0864474.1"/>
    </source>
</evidence>
<proteinExistence type="inferred from homology"/>
<keyword evidence="8" id="KW-0949">S-adenosyl-L-methionine</keyword>
<dbReference type="PROSITE" id="PS00092">
    <property type="entry name" value="N6_MTASE"/>
    <property type="match status" value="1"/>
</dbReference>
<dbReference type="PANTHER" id="PTHR43542:SF1">
    <property type="entry name" value="METHYLTRANSFERASE"/>
    <property type="match status" value="1"/>
</dbReference>
<dbReference type="Pfam" id="PF03602">
    <property type="entry name" value="Cons_hypoth95"/>
    <property type="match status" value="1"/>
</dbReference>
<evidence type="ECO:0000256" key="1">
    <source>
        <dbReference type="ARBA" id="ARBA00002649"/>
    </source>
</evidence>
<dbReference type="PANTHER" id="PTHR43542">
    <property type="entry name" value="METHYLTRANSFERASE"/>
    <property type="match status" value="1"/>
</dbReference>
<comment type="function">
    <text evidence="1 8">Specifically methylates the guanine in position 966 of 16S rRNA in the assembled 30S particle.</text>
</comment>
<comment type="caution">
    <text evidence="9">The sequence shown here is derived from an EMBL/GenBank/DDBJ whole genome shotgun (WGS) entry which is preliminary data.</text>
</comment>
<evidence type="ECO:0000256" key="2">
    <source>
        <dbReference type="ARBA" id="ARBA00005269"/>
    </source>
</evidence>
<name>A0A9J6RJB1_9GAMM</name>
<evidence type="ECO:0000256" key="3">
    <source>
        <dbReference type="ARBA" id="ARBA00012141"/>
    </source>
</evidence>
<dbReference type="SUPFAM" id="SSF53335">
    <property type="entry name" value="S-adenosyl-L-methionine-dependent methyltransferases"/>
    <property type="match status" value="1"/>
</dbReference>
<keyword evidence="8" id="KW-0698">rRNA processing</keyword>
<accession>A0A9J6RJB1</accession>
<dbReference type="AlphaFoldDB" id="A0A9J6RJB1"/>
<organism evidence="9 10">
    <name type="scientific">Dasania phycosphaerae</name>
    <dbReference type="NCBI Taxonomy" id="2950436"/>
    <lineage>
        <taxon>Bacteria</taxon>
        <taxon>Pseudomonadati</taxon>
        <taxon>Pseudomonadota</taxon>
        <taxon>Gammaproteobacteria</taxon>
        <taxon>Cellvibrionales</taxon>
        <taxon>Spongiibacteraceae</taxon>
        <taxon>Dasania</taxon>
    </lineage>
</organism>
<dbReference type="EC" id="2.1.1.171" evidence="3 8"/>
<dbReference type="Proteomes" id="UP001069090">
    <property type="component" value="Unassembled WGS sequence"/>
</dbReference>
<dbReference type="GO" id="GO:0052913">
    <property type="term" value="F:16S rRNA (guanine(966)-N(2))-methyltransferase activity"/>
    <property type="evidence" value="ECO:0007669"/>
    <property type="project" value="UniProtKB-EC"/>
</dbReference>
<dbReference type="InterPro" id="IPR002052">
    <property type="entry name" value="DNA_methylase_N6_adenine_CS"/>
</dbReference>
<keyword evidence="5 8" id="KW-0489">Methyltransferase</keyword>
<dbReference type="GO" id="GO:0003676">
    <property type="term" value="F:nucleic acid binding"/>
    <property type="evidence" value="ECO:0007669"/>
    <property type="project" value="InterPro"/>
</dbReference>
<dbReference type="PIRSF" id="PIRSF004553">
    <property type="entry name" value="CHP00095"/>
    <property type="match status" value="1"/>
</dbReference>
<evidence type="ECO:0000256" key="6">
    <source>
        <dbReference type="ARBA" id="ARBA00022679"/>
    </source>
</evidence>
<dbReference type="CDD" id="cd02440">
    <property type="entry name" value="AdoMet_MTases"/>
    <property type="match status" value="1"/>
</dbReference>
<evidence type="ECO:0000256" key="5">
    <source>
        <dbReference type="ARBA" id="ARBA00022603"/>
    </source>
</evidence>